<evidence type="ECO:0000256" key="2">
    <source>
        <dbReference type="ARBA" id="ARBA00004906"/>
    </source>
</evidence>
<keyword evidence="6 8" id="KW-0067">ATP-binding</keyword>
<keyword evidence="11" id="KW-1185">Reference proteome</keyword>
<evidence type="ECO:0000259" key="9">
    <source>
        <dbReference type="PROSITE" id="PS50127"/>
    </source>
</evidence>
<dbReference type="InterPro" id="IPR023313">
    <property type="entry name" value="UBQ-conjugating_AS"/>
</dbReference>
<evidence type="ECO:0000256" key="5">
    <source>
        <dbReference type="ARBA" id="ARBA00022786"/>
    </source>
</evidence>
<gene>
    <name evidence="10" type="ORF">KIPB_000763</name>
</gene>
<dbReference type="PANTHER" id="PTHR24067">
    <property type="entry name" value="UBIQUITIN-CONJUGATING ENZYME E2"/>
    <property type="match status" value="1"/>
</dbReference>
<feature type="active site" description="Glycyl thioester intermediate" evidence="7">
    <location>
        <position position="86"/>
    </location>
</feature>
<evidence type="ECO:0000256" key="8">
    <source>
        <dbReference type="RuleBase" id="RU362109"/>
    </source>
</evidence>
<evidence type="ECO:0000256" key="6">
    <source>
        <dbReference type="ARBA" id="ARBA00022840"/>
    </source>
</evidence>
<organism evidence="10 11">
    <name type="scientific">Kipferlia bialata</name>
    <dbReference type="NCBI Taxonomy" id="797122"/>
    <lineage>
        <taxon>Eukaryota</taxon>
        <taxon>Metamonada</taxon>
        <taxon>Carpediemonas-like organisms</taxon>
        <taxon>Kipferlia</taxon>
    </lineage>
</organism>
<evidence type="ECO:0000256" key="1">
    <source>
        <dbReference type="ARBA" id="ARBA00000485"/>
    </source>
</evidence>
<evidence type="ECO:0000313" key="11">
    <source>
        <dbReference type="Proteomes" id="UP000265618"/>
    </source>
</evidence>
<dbReference type="SMART" id="SM00212">
    <property type="entry name" value="UBCc"/>
    <property type="match status" value="1"/>
</dbReference>
<sequence length="147" mass="16523">MSARRLAKELRDLHREPVALVSAGPNDESDLYHWTASIMGPPSSPYEGGVFRLSITFSHDYPFKPPQLRFINKVFHPNISESGAICLDILKEAWSPVLSISKVLLSLTSLLSDANADDPLSAVAANLYKRDYQRYLATAREWTRKYA</sequence>
<dbReference type="PROSITE" id="PS00183">
    <property type="entry name" value="UBC_1"/>
    <property type="match status" value="1"/>
</dbReference>
<comment type="similarity">
    <text evidence="8">Belongs to the ubiquitin-conjugating enzyme family.</text>
</comment>
<dbReference type="InterPro" id="IPR016135">
    <property type="entry name" value="UBQ-conjugating_enzyme/RWD"/>
</dbReference>
<protein>
    <recommendedName>
        <fullName evidence="9">UBC core domain-containing protein</fullName>
    </recommendedName>
</protein>
<comment type="pathway">
    <text evidence="2">Protein modification; protein ubiquitination.</text>
</comment>
<dbReference type="SUPFAM" id="SSF54495">
    <property type="entry name" value="UBC-like"/>
    <property type="match status" value="1"/>
</dbReference>
<dbReference type="FunFam" id="3.10.110.10:FF:000101">
    <property type="entry name" value="Ubiquitin-conjugating enzyme E2 D2"/>
    <property type="match status" value="1"/>
</dbReference>
<name>A0A9K3GFA1_9EUKA</name>
<keyword evidence="4 8" id="KW-0547">Nucleotide-binding</keyword>
<dbReference type="InterPro" id="IPR050113">
    <property type="entry name" value="Ub_conjugating_enzyme"/>
</dbReference>
<dbReference type="PROSITE" id="PS50127">
    <property type="entry name" value="UBC_2"/>
    <property type="match status" value="1"/>
</dbReference>
<evidence type="ECO:0000256" key="7">
    <source>
        <dbReference type="PROSITE-ProRule" id="PRU10133"/>
    </source>
</evidence>
<feature type="domain" description="UBC core" evidence="9">
    <location>
        <begin position="1"/>
        <end position="147"/>
    </location>
</feature>
<accession>A0A9K3GFA1</accession>
<dbReference type="AlphaFoldDB" id="A0A9K3GFA1"/>
<dbReference type="Proteomes" id="UP000265618">
    <property type="component" value="Unassembled WGS sequence"/>
</dbReference>
<dbReference type="GO" id="GO:0005524">
    <property type="term" value="F:ATP binding"/>
    <property type="evidence" value="ECO:0007669"/>
    <property type="project" value="UniProtKB-UniRule"/>
</dbReference>
<dbReference type="Gene3D" id="3.10.110.10">
    <property type="entry name" value="Ubiquitin Conjugating Enzyme"/>
    <property type="match status" value="1"/>
</dbReference>
<evidence type="ECO:0000256" key="3">
    <source>
        <dbReference type="ARBA" id="ARBA00022679"/>
    </source>
</evidence>
<comment type="catalytic activity">
    <reaction evidence="1">
        <text>S-ubiquitinyl-[E1 ubiquitin-activating enzyme]-L-cysteine + [E2 ubiquitin-conjugating enzyme]-L-cysteine = [E1 ubiquitin-activating enzyme]-L-cysteine + S-ubiquitinyl-[E2 ubiquitin-conjugating enzyme]-L-cysteine.</text>
        <dbReference type="EC" id="2.3.2.23"/>
    </reaction>
</comment>
<dbReference type="GO" id="GO:0061631">
    <property type="term" value="F:ubiquitin conjugating enzyme activity"/>
    <property type="evidence" value="ECO:0007669"/>
    <property type="project" value="UniProtKB-EC"/>
</dbReference>
<reference evidence="10 11" key="1">
    <citation type="journal article" date="2018" name="PLoS ONE">
        <title>The draft genome of Kipferlia bialata reveals reductive genome evolution in fornicate parasites.</title>
        <authorList>
            <person name="Tanifuji G."/>
            <person name="Takabayashi S."/>
            <person name="Kume K."/>
            <person name="Takagi M."/>
            <person name="Nakayama T."/>
            <person name="Kamikawa R."/>
            <person name="Inagaki Y."/>
            <person name="Hashimoto T."/>
        </authorList>
    </citation>
    <scope>NUCLEOTIDE SEQUENCE [LARGE SCALE GENOMIC DNA]</scope>
    <source>
        <strain evidence="10">NY0173</strain>
    </source>
</reference>
<proteinExistence type="inferred from homology"/>
<evidence type="ECO:0000313" key="10">
    <source>
        <dbReference type="EMBL" id="GIQ80036.1"/>
    </source>
</evidence>
<keyword evidence="5 8" id="KW-0833">Ubl conjugation pathway</keyword>
<dbReference type="Pfam" id="PF00179">
    <property type="entry name" value="UQ_con"/>
    <property type="match status" value="1"/>
</dbReference>
<dbReference type="InterPro" id="IPR000608">
    <property type="entry name" value="UBC"/>
</dbReference>
<evidence type="ECO:0000256" key="4">
    <source>
        <dbReference type="ARBA" id="ARBA00022741"/>
    </source>
</evidence>
<keyword evidence="3" id="KW-0808">Transferase</keyword>
<comment type="caution">
    <text evidence="10">The sequence shown here is derived from an EMBL/GenBank/DDBJ whole genome shotgun (WGS) entry which is preliminary data.</text>
</comment>
<dbReference type="OrthoDB" id="7851174at2759"/>
<dbReference type="EMBL" id="BDIP01000094">
    <property type="protein sequence ID" value="GIQ80036.1"/>
    <property type="molecule type" value="Genomic_DNA"/>
</dbReference>